<evidence type="ECO:0000259" key="2">
    <source>
        <dbReference type="Pfam" id="PF13175"/>
    </source>
</evidence>
<dbReference type="Proteomes" id="UP001163731">
    <property type="component" value="Unassembled WGS sequence"/>
</dbReference>
<evidence type="ECO:0000313" key="3">
    <source>
        <dbReference type="EMBL" id="MCW3167933.1"/>
    </source>
</evidence>
<keyword evidence="4" id="KW-1185">Reference proteome</keyword>
<feature type="domain" description="Endonuclease GajA/Old nuclease/RecF-like AAA" evidence="2">
    <location>
        <begin position="6"/>
        <end position="512"/>
    </location>
</feature>
<dbReference type="PANTHER" id="PTHR43581">
    <property type="entry name" value="ATP/GTP PHOSPHATASE"/>
    <property type="match status" value="1"/>
</dbReference>
<sequence>MKLIDILGLKNFRIFDNITGFKEELSAINLFTGANNSGKSSVIKSLQMLKNSIKENQNVFDLDLSLQEHLLGDFDNVLHDKENKSVETSIPFAFLGLSNLYISLTFHIPDARDNYKAKLRGIKVIDSQDSAVLFSFFYRDVTTEENNEDIEIFEKRSRESASKAKSRESYTLQEQIFAQEDYPFPSFYNPLMGYVEWQINFGKLKAKLNEVEEFYQFYLENKNKYRWLEKMDEVAYNGHMNFVPSILIKSIKGEIEINEWNTFANSLPDEIISDKSDVREIDFETDDFAPAPEIAEVLYSKSLDILRSKFKWETTEENETIKHNVIENCFKNTWKSLVQRISTINYLSTVKEQNSRVYSTASNSPFVNLLKEYDKYEVYHSRFLNEYLQKFDIGKRINVNYQLKYQMISISITTFDDFERDLVDFGYGIKQLILILIQISILAERNKITREEYHDEHGSVMVDYYNPSLLIIEEPEANLHPKWQSLLAEMFERANQNFKIQLVIETHSEYLIRKFQTLVAEKKLDGNKVKIFYLRNKRNAGDLPQMSSLNIDQDGSIDYKVFDSGFFDESNNLELSLLNIQRDQFFDDFKKLKISEEENENKITELESRIDEYTNKFDSQFSRREIGFLFNTSKLEVKTVDYLVSGQLLLGLIEDGSDFSPAMLQFGRAVEYELKQLFPGILDPLRHTIGAMQSHLLRFTNQQGEYAARNGTSALEIALNSRFHHPENLRTNLIENIRVGRNDAAHSGTIHNKQDAETYLVDVQEFLESLTNERK</sequence>
<evidence type="ECO:0000313" key="4">
    <source>
        <dbReference type="Proteomes" id="UP001163731"/>
    </source>
</evidence>
<accession>A0ABT3HW78</accession>
<dbReference type="Pfam" id="PF13175">
    <property type="entry name" value="AAA_15"/>
    <property type="match status" value="1"/>
</dbReference>
<dbReference type="PANTHER" id="PTHR43581:SF2">
    <property type="entry name" value="EXCINUCLEASE ATPASE SUBUNIT"/>
    <property type="match status" value="1"/>
</dbReference>
<proteinExistence type="predicted"/>
<dbReference type="RefSeq" id="WP_264749172.1">
    <property type="nucleotide sequence ID" value="NZ_JAPDHW010000003.1"/>
</dbReference>
<organism evidence="3 4">
    <name type="scientific">Chryseobacterium kimseyorum</name>
    <dbReference type="NCBI Taxonomy" id="2984028"/>
    <lineage>
        <taxon>Bacteria</taxon>
        <taxon>Pseudomonadati</taxon>
        <taxon>Bacteroidota</taxon>
        <taxon>Flavobacteriia</taxon>
        <taxon>Flavobacteriales</taxon>
        <taxon>Weeksellaceae</taxon>
        <taxon>Chryseobacterium group</taxon>
        <taxon>Chryseobacterium</taxon>
    </lineage>
</organism>
<reference evidence="3" key="1">
    <citation type="submission" date="2022-10" db="EMBL/GenBank/DDBJ databases">
        <title>Chryseobacterium babae sp. nov. isolated from the gut of the beetle Oryctes rhinoceros, and Chryseobacterium kimseyorum sp. nov., isolated from a stick insect rearing cage.</title>
        <authorList>
            <person name="Shelomi M."/>
            <person name="Han C.-J."/>
            <person name="Chen W.-M."/>
            <person name="Chen H.-K."/>
            <person name="Liaw S.-J."/>
            <person name="Muhle E."/>
            <person name="Clermont D."/>
        </authorList>
    </citation>
    <scope>NUCLEOTIDE SEQUENCE</scope>
    <source>
        <strain evidence="3">09-1422</strain>
    </source>
</reference>
<gene>
    <name evidence="3" type="ORF">OMO38_05270</name>
</gene>
<comment type="caution">
    <text evidence="3">The sequence shown here is derived from an EMBL/GenBank/DDBJ whole genome shotgun (WGS) entry which is preliminary data.</text>
</comment>
<dbReference type="InterPro" id="IPR041685">
    <property type="entry name" value="AAA_GajA/Old/RecF-like"/>
</dbReference>
<feature type="coiled-coil region" evidence="1">
    <location>
        <begin position="589"/>
        <end position="616"/>
    </location>
</feature>
<dbReference type="SUPFAM" id="SSF52540">
    <property type="entry name" value="P-loop containing nucleoside triphosphate hydrolases"/>
    <property type="match status" value="1"/>
</dbReference>
<dbReference type="Gene3D" id="3.40.50.300">
    <property type="entry name" value="P-loop containing nucleotide triphosphate hydrolases"/>
    <property type="match status" value="1"/>
</dbReference>
<protein>
    <submittedName>
        <fullName evidence="3">AAA family ATPase</fullName>
    </submittedName>
</protein>
<dbReference type="InterPro" id="IPR027417">
    <property type="entry name" value="P-loop_NTPase"/>
</dbReference>
<name>A0ABT3HW78_9FLAO</name>
<keyword evidence="1" id="KW-0175">Coiled coil</keyword>
<dbReference type="EMBL" id="JAPDHW010000003">
    <property type="protein sequence ID" value="MCW3167933.1"/>
    <property type="molecule type" value="Genomic_DNA"/>
</dbReference>
<evidence type="ECO:0000256" key="1">
    <source>
        <dbReference type="SAM" id="Coils"/>
    </source>
</evidence>
<dbReference type="InterPro" id="IPR051396">
    <property type="entry name" value="Bact_Antivir_Def_Nuclease"/>
</dbReference>